<accession>A0ABY5VJJ3</accession>
<keyword evidence="3" id="KW-1185">Reference proteome</keyword>
<dbReference type="InterPro" id="IPR054633">
    <property type="entry name" value="BilS"/>
</dbReference>
<dbReference type="InterPro" id="IPR008254">
    <property type="entry name" value="Flavodoxin/NO_synth"/>
</dbReference>
<dbReference type="EMBL" id="CP102290">
    <property type="protein sequence ID" value="UWP60729.1"/>
    <property type="molecule type" value="Genomic_DNA"/>
</dbReference>
<protein>
    <submittedName>
        <fullName evidence="2">Flavodoxin family protein</fullName>
    </submittedName>
</protein>
<organism evidence="2 3">
    <name type="scientific">Ruminococcus gauvreauii</name>
    <dbReference type="NCBI Taxonomy" id="438033"/>
    <lineage>
        <taxon>Bacteria</taxon>
        <taxon>Bacillati</taxon>
        <taxon>Bacillota</taxon>
        <taxon>Clostridia</taxon>
        <taxon>Eubacteriales</taxon>
        <taxon>Oscillospiraceae</taxon>
        <taxon>Ruminococcus</taxon>
    </lineage>
</organism>
<dbReference type="RefSeq" id="WP_028530360.1">
    <property type="nucleotide sequence ID" value="NZ_CABLBR010000002.1"/>
</dbReference>
<reference evidence="2" key="1">
    <citation type="journal article" date="2022" name="Cell">
        <title>Design, construction, and in vivo augmentation of a complex gut microbiome.</title>
        <authorList>
            <person name="Cheng A.G."/>
            <person name="Ho P.Y."/>
            <person name="Aranda-Diaz A."/>
            <person name="Jain S."/>
            <person name="Yu F.B."/>
            <person name="Meng X."/>
            <person name="Wang M."/>
            <person name="Iakiviak M."/>
            <person name="Nagashima K."/>
            <person name="Zhao A."/>
            <person name="Murugkar P."/>
            <person name="Patil A."/>
            <person name="Atabakhsh K."/>
            <person name="Weakley A."/>
            <person name="Yan J."/>
            <person name="Brumbaugh A.R."/>
            <person name="Higginbottom S."/>
            <person name="Dimas A."/>
            <person name="Shiver A.L."/>
            <person name="Deutschbauer A."/>
            <person name="Neff N."/>
            <person name="Sonnenburg J.L."/>
            <person name="Huang K.C."/>
            <person name="Fischbach M.A."/>
        </authorList>
    </citation>
    <scope>NUCLEOTIDE SEQUENCE</scope>
    <source>
        <strain evidence="2">DSM 19829</strain>
    </source>
</reference>
<dbReference type="Pfam" id="PF12641">
    <property type="entry name" value="Flavodoxin_3"/>
    <property type="match status" value="1"/>
</dbReference>
<dbReference type="SUPFAM" id="SSF52218">
    <property type="entry name" value="Flavoproteins"/>
    <property type="match status" value="1"/>
</dbReference>
<dbReference type="InterPro" id="IPR029039">
    <property type="entry name" value="Flavoprotein-like_sf"/>
</dbReference>
<dbReference type="Proteomes" id="UP001060164">
    <property type="component" value="Chromosome"/>
</dbReference>
<feature type="domain" description="Flavodoxin-like" evidence="1">
    <location>
        <begin position="6"/>
        <end position="158"/>
    </location>
</feature>
<proteinExistence type="predicted"/>
<name>A0ABY5VJJ3_9FIRM</name>
<sequence>MKYSMFYASATGNTKQLAEAAEEVFAQETKVEDPADADLVCVGFWTNEGNAGEEVRKYLKTLHNRKVFLFGTAGFGDSKTYLDGILRNVEDSLNDTNEVVGGFMCQGRMPQELRDRYNKLKEEVPNQGAHYDLMISNFDKALSHPDENDIRGLKAAVQAAAEKLA</sequence>
<gene>
    <name evidence="2" type="ORF">NQ502_06760</name>
</gene>
<dbReference type="Gene3D" id="3.40.50.360">
    <property type="match status" value="1"/>
</dbReference>
<evidence type="ECO:0000313" key="2">
    <source>
        <dbReference type="EMBL" id="UWP60729.1"/>
    </source>
</evidence>
<dbReference type="NCBIfam" id="NF045594">
    <property type="entry name" value="flavodox_BilS"/>
    <property type="match status" value="1"/>
</dbReference>
<evidence type="ECO:0000313" key="3">
    <source>
        <dbReference type="Proteomes" id="UP001060164"/>
    </source>
</evidence>
<evidence type="ECO:0000259" key="1">
    <source>
        <dbReference type="Pfam" id="PF12641"/>
    </source>
</evidence>